<dbReference type="GO" id="GO:0005634">
    <property type="term" value="C:nucleus"/>
    <property type="evidence" value="ECO:0007669"/>
    <property type="project" value="UniProtKB-SubCell"/>
</dbReference>
<dbReference type="SUPFAM" id="SSF54695">
    <property type="entry name" value="POZ domain"/>
    <property type="match status" value="1"/>
</dbReference>
<comment type="subcellular location">
    <subcellularLocation>
        <location evidence="1">Nucleus</location>
    </subcellularLocation>
</comment>
<accession>A0A7S4PG39</accession>
<dbReference type="GO" id="GO:0006511">
    <property type="term" value="P:ubiquitin-dependent protein catabolic process"/>
    <property type="evidence" value="ECO:0007669"/>
    <property type="project" value="InterPro"/>
</dbReference>
<dbReference type="InterPro" id="IPR001232">
    <property type="entry name" value="SKP1-like"/>
</dbReference>
<dbReference type="InterPro" id="IPR039948">
    <property type="entry name" value="ELC1"/>
</dbReference>
<evidence type="ECO:0000256" key="1">
    <source>
        <dbReference type="ARBA" id="ARBA00004123"/>
    </source>
</evidence>
<dbReference type="FunFam" id="3.30.710.10:FF:000035">
    <property type="entry name" value="Elongin C transcription elongation factor"/>
    <property type="match status" value="1"/>
</dbReference>
<sequence>MAAEGEEKPAEATLKLVSAEGHIFIVHKKAAIISQTIKSMIEEGAFVEAKEGCINFREISTPILEKVCQYWYYKLKFANVTSEIPEFKIEPEMALELLMAANFLDT</sequence>
<feature type="domain" description="SKP1 component POZ" evidence="5">
    <location>
        <begin position="14"/>
        <end position="74"/>
    </location>
</feature>
<dbReference type="Gene3D" id="3.30.710.10">
    <property type="entry name" value="Potassium Channel Kv1.1, Chain A"/>
    <property type="match status" value="1"/>
</dbReference>
<name>A0A7S4PG39_9EUKA</name>
<dbReference type="EMBL" id="HBKR01035816">
    <property type="protein sequence ID" value="CAE2334115.1"/>
    <property type="molecule type" value="Transcribed_RNA"/>
</dbReference>
<reference evidence="6" key="1">
    <citation type="submission" date="2021-01" db="EMBL/GenBank/DDBJ databases">
        <authorList>
            <person name="Corre E."/>
            <person name="Pelletier E."/>
            <person name="Niang G."/>
            <person name="Scheremetjew M."/>
            <person name="Finn R."/>
            <person name="Kale V."/>
            <person name="Holt S."/>
            <person name="Cochrane G."/>
            <person name="Meng A."/>
            <person name="Brown T."/>
            <person name="Cohen L."/>
        </authorList>
    </citation>
    <scope>NUCLEOTIDE SEQUENCE</scope>
    <source>
        <strain evidence="6">SoJaBio B1-5/56/2</strain>
    </source>
</reference>
<comment type="similarity">
    <text evidence="2">Belongs to the SKP1 family.</text>
</comment>
<dbReference type="CDD" id="cd18321">
    <property type="entry name" value="BTB_POZ_EloC"/>
    <property type="match status" value="1"/>
</dbReference>
<dbReference type="InterPro" id="IPR016073">
    <property type="entry name" value="Skp1_comp_POZ"/>
</dbReference>
<protein>
    <recommendedName>
        <fullName evidence="3">Elongin-C</fullName>
    </recommendedName>
</protein>
<organism evidence="6">
    <name type="scientific">Paramoeba aestuarina</name>
    <dbReference type="NCBI Taxonomy" id="180227"/>
    <lineage>
        <taxon>Eukaryota</taxon>
        <taxon>Amoebozoa</taxon>
        <taxon>Discosea</taxon>
        <taxon>Flabellinia</taxon>
        <taxon>Dactylopodida</taxon>
        <taxon>Paramoebidae</taxon>
        <taxon>Paramoeba</taxon>
    </lineage>
</organism>
<evidence type="ECO:0000256" key="4">
    <source>
        <dbReference type="ARBA" id="ARBA00023242"/>
    </source>
</evidence>
<gene>
    <name evidence="6" type="ORF">NAES01612_LOCUS23430</name>
</gene>
<evidence type="ECO:0000259" key="5">
    <source>
        <dbReference type="Pfam" id="PF03931"/>
    </source>
</evidence>
<proteinExistence type="inferred from homology"/>
<evidence type="ECO:0000313" key="6">
    <source>
        <dbReference type="EMBL" id="CAE2334115.1"/>
    </source>
</evidence>
<evidence type="ECO:0000256" key="3">
    <source>
        <dbReference type="ARBA" id="ARBA00021347"/>
    </source>
</evidence>
<dbReference type="AlphaFoldDB" id="A0A7S4PG39"/>
<dbReference type="Pfam" id="PF03931">
    <property type="entry name" value="Skp1_POZ"/>
    <property type="match status" value="1"/>
</dbReference>
<dbReference type="SMART" id="SM00512">
    <property type="entry name" value="Skp1"/>
    <property type="match status" value="1"/>
</dbReference>
<evidence type="ECO:0000256" key="2">
    <source>
        <dbReference type="ARBA" id="ARBA00009993"/>
    </source>
</evidence>
<dbReference type="InterPro" id="IPR011333">
    <property type="entry name" value="SKP1/BTB/POZ_sf"/>
</dbReference>
<keyword evidence="4" id="KW-0539">Nucleus</keyword>
<dbReference type="PANTHER" id="PTHR20648">
    <property type="entry name" value="ELONGIN-C"/>
    <property type="match status" value="1"/>
</dbReference>